<dbReference type="GO" id="GO:0019363">
    <property type="term" value="P:pyridine nucleotide biosynthetic process"/>
    <property type="evidence" value="ECO:0007669"/>
    <property type="project" value="UniProtKB-KW"/>
</dbReference>
<organism evidence="9 10">
    <name type="scientific">Naganishia liquefaciens</name>
    <dbReference type="NCBI Taxonomy" id="104408"/>
    <lineage>
        <taxon>Eukaryota</taxon>
        <taxon>Fungi</taxon>
        <taxon>Dikarya</taxon>
        <taxon>Basidiomycota</taxon>
        <taxon>Agaricomycotina</taxon>
        <taxon>Tremellomycetes</taxon>
        <taxon>Filobasidiales</taxon>
        <taxon>Filobasidiaceae</taxon>
        <taxon>Naganishia</taxon>
    </lineage>
</organism>
<evidence type="ECO:0000256" key="5">
    <source>
        <dbReference type="ARBA" id="ARBA00037900"/>
    </source>
</evidence>
<protein>
    <recommendedName>
        <fullName evidence="6">nicotinamidase</fullName>
        <ecNumber evidence="6">3.5.1.19</ecNumber>
    </recommendedName>
    <alternativeName>
        <fullName evidence="7">Nicotinamide deamidase</fullName>
    </alternativeName>
</protein>
<dbReference type="PANTHER" id="PTHR11080">
    <property type="entry name" value="PYRAZINAMIDASE/NICOTINAMIDASE"/>
    <property type="match status" value="1"/>
</dbReference>
<keyword evidence="2" id="KW-0662">Pyridine nucleotide biosynthesis</keyword>
<dbReference type="PANTHER" id="PTHR11080:SF2">
    <property type="entry name" value="LD05707P"/>
    <property type="match status" value="1"/>
</dbReference>
<evidence type="ECO:0000256" key="3">
    <source>
        <dbReference type="ARBA" id="ARBA00022723"/>
    </source>
</evidence>
<dbReference type="EMBL" id="BLZA01000019">
    <property type="protein sequence ID" value="GHJ86879.1"/>
    <property type="molecule type" value="Genomic_DNA"/>
</dbReference>
<reference evidence="9" key="1">
    <citation type="submission" date="2020-07" db="EMBL/GenBank/DDBJ databases">
        <title>Draft Genome Sequence of a Deep-Sea Yeast, Naganishia (Cryptococcus) liquefaciens strain N6.</title>
        <authorList>
            <person name="Han Y.W."/>
            <person name="Kajitani R."/>
            <person name="Morimoto H."/>
            <person name="Parhat M."/>
            <person name="Tsubouchi H."/>
            <person name="Bakenova O."/>
            <person name="Ogata M."/>
            <person name="Argunhan B."/>
            <person name="Aoki R."/>
            <person name="Kajiwara S."/>
            <person name="Itoh T."/>
            <person name="Iwasaki H."/>
        </authorList>
    </citation>
    <scope>NUCLEOTIDE SEQUENCE</scope>
    <source>
        <strain evidence="9">N6</strain>
    </source>
</reference>
<evidence type="ECO:0000313" key="10">
    <source>
        <dbReference type="Proteomes" id="UP000620104"/>
    </source>
</evidence>
<evidence type="ECO:0000256" key="6">
    <source>
        <dbReference type="ARBA" id="ARBA00039017"/>
    </source>
</evidence>
<dbReference type="GO" id="GO:0046872">
    <property type="term" value="F:metal ion binding"/>
    <property type="evidence" value="ECO:0007669"/>
    <property type="project" value="UniProtKB-KW"/>
</dbReference>
<name>A0A8H3TTR1_9TREE</name>
<dbReference type="InterPro" id="IPR052347">
    <property type="entry name" value="Isochorismatase_Nicotinamidase"/>
</dbReference>
<dbReference type="InterPro" id="IPR036380">
    <property type="entry name" value="Isochorismatase-like_sf"/>
</dbReference>
<dbReference type="SUPFAM" id="SSF52499">
    <property type="entry name" value="Isochorismatase-like hydrolases"/>
    <property type="match status" value="1"/>
</dbReference>
<feature type="domain" description="Isochorismatase-like" evidence="8">
    <location>
        <begin position="7"/>
        <end position="233"/>
    </location>
</feature>
<evidence type="ECO:0000256" key="1">
    <source>
        <dbReference type="ARBA" id="ARBA00006336"/>
    </source>
</evidence>
<sequence>MRAGKKALIIVDVQNDFLPPDGSLAVPQGRETLPHICKLIEDESWVKEWDLVVATQDWHPRGHISFASAHPGEKPYTKIRVSKPSKGEQMDMFIWPDHCVPGTKGAEIEEGVRERLKPWLQDGRLAIVRKGYNMHVDAFSAFEGAVVDVPDPLAASPEVGRYLADKGIDTCVIVGLATDYCVCQTCLSSLAYEVDGRKTFKTLVYTPAVRGVSEQDSAKALEEMKGRGAILVGDEQALLQALKG</sequence>
<keyword evidence="3" id="KW-0479">Metal-binding</keyword>
<comment type="pathway">
    <text evidence="5">Cofactor biosynthesis; nicotinate biosynthesis; nicotinate from nicotinamide: step 1/1.</text>
</comment>
<comment type="caution">
    <text evidence="9">The sequence shown here is derived from an EMBL/GenBank/DDBJ whole genome shotgun (WGS) entry which is preliminary data.</text>
</comment>
<comment type="similarity">
    <text evidence="1">Belongs to the isochorismatase family.</text>
</comment>
<dbReference type="InterPro" id="IPR000868">
    <property type="entry name" value="Isochorismatase-like_dom"/>
</dbReference>
<dbReference type="Pfam" id="PF00857">
    <property type="entry name" value="Isochorismatase"/>
    <property type="match status" value="1"/>
</dbReference>
<evidence type="ECO:0000259" key="8">
    <source>
        <dbReference type="Pfam" id="PF00857"/>
    </source>
</evidence>
<dbReference type="EC" id="3.5.1.19" evidence="6"/>
<proteinExistence type="inferred from homology"/>
<keyword evidence="10" id="KW-1185">Reference proteome</keyword>
<dbReference type="Gene3D" id="3.40.50.850">
    <property type="entry name" value="Isochorismatase-like"/>
    <property type="match status" value="1"/>
</dbReference>
<dbReference type="OrthoDB" id="1739143at2759"/>
<keyword evidence="4" id="KW-0378">Hydrolase</keyword>
<evidence type="ECO:0000256" key="2">
    <source>
        <dbReference type="ARBA" id="ARBA00022642"/>
    </source>
</evidence>
<accession>A0A8H3TTR1</accession>
<dbReference type="Proteomes" id="UP000620104">
    <property type="component" value="Unassembled WGS sequence"/>
</dbReference>
<dbReference type="GO" id="GO:0008936">
    <property type="term" value="F:nicotinamidase activity"/>
    <property type="evidence" value="ECO:0007669"/>
    <property type="project" value="UniProtKB-EC"/>
</dbReference>
<evidence type="ECO:0000256" key="7">
    <source>
        <dbReference type="ARBA" id="ARBA00043224"/>
    </source>
</evidence>
<evidence type="ECO:0000256" key="4">
    <source>
        <dbReference type="ARBA" id="ARBA00022801"/>
    </source>
</evidence>
<dbReference type="AlphaFoldDB" id="A0A8H3TTR1"/>
<evidence type="ECO:0000313" key="9">
    <source>
        <dbReference type="EMBL" id="GHJ86879.1"/>
    </source>
</evidence>
<gene>
    <name evidence="9" type="ORF">NliqN6_3281</name>
</gene>